<proteinExistence type="predicted"/>
<dbReference type="RefSeq" id="WP_230526017.1">
    <property type="nucleotide sequence ID" value="NZ_JAJGAK010000001.1"/>
</dbReference>
<protein>
    <submittedName>
        <fullName evidence="2">Prepilin-type N-terminal cleavage/methylation domain-containing protein</fullName>
    </submittedName>
</protein>
<keyword evidence="1" id="KW-0472">Membrane</keyword>
<dbReference type="PROSITE" id="PS00409">
    <property type="entry name" value="PROKAR_NTER_METHYL"/>
    <property type="match status" value="1"/>
</dbReference>
<keyword evidence="1" id="KW-1133">Transmembrane helix</keyword>
<name>A0ABS8JFN3_9GAMM</name>
<evidence type="ECO:0000313" key="2">
    <source>
        <dbReference type="EMBL" id="MCC8362414.1"/>
    </source>
</evidence>
<reference evidence="2" key="1">
    <citation type="submission" date="2021-10" db="EMBL/GenBank/DDBJ databases">
        <authorList>
            <person name="Lyu M."/>
            <person name="Wang X."/>
            <person name="Meng X."/>
            <person name="Xu K."/>
        </authorList>
    </citation>
    <scope>NUCLEOTIDE SEQUENCE</scope>
    <source>
        <strain evidence="2">A6</strain>
    </source>
</reference>
<dbReference type="Pfam" id="PF07963">
    <property type="entry name" value="N_methyl"/>
    <property type="match status" value="1"/>
</dbReference>
<dbReference type="Proteomes" id="UP001165293">
    <property type="component" value="Unassembled WGS sequence"/>
</dbReference>
<comment type="caution">
    <text evidence="2">The sequence shown here is derived from an EMBL/GenBank/DDBJ whole genome shotgun (WGS) entry which is preliminary data.</text>
</comment>
<sequence>MVRFHDGRKATGFSLLEVLVAIVVLSVGLLALAALQGSLSRASADAKARARVAAMLTARIDELRSGGYGSLAPEGAAAPLTSVEGAAGDGCDNDGSADDWLDCAREQANLGSLSVQQTVNTWYGDATFATPAPAPANQNPRTAQFKRVGLVATWTDATGGVHSNQLVSDISSMSLTNFVVVPPDPTENPTGGPIVRTIDPATSGVLPIAMGPEDQQMMNGTGNPTPELIGQGKNQEIVGTRFSVLNYTPPQQFGDSSVVVTKRFDNEVIKCSCRYGAGGANLPEIYRTALWPAIWTGDAYAVHIPDGNIAAPGQTKASGPRSGVTQSELCQECCRDHHDSGTGVEFDPERVGEEIKYDAAANGALSPANTNGGTYVDSCRLVRIDGFWRTAADLYQRQFGLLETKPDDNGVPAKSREPTDAAVAQYTTFVKDYLALYDGSQAVPPGATPQAEFLSEFPTTPITLPVVSNTDYRFLHARGLYVDHLEEKAREKVSEAFADGDDDPCPSGDAEADCILQFLPFTTANLTEIAAWTAAPEGIINVNSANLLATDPDDPSGGRTTGIANGTAQNTAQTRSSNSGIAVYSPNVNLGGVDEADVDETHQQSQQFDVGGPPGPTFDVRALGGGGNPFVFFSLGIDNDVECFKPAGTDHRCGTSPGTILPQQGTVSIRRYNYEDTTSTQMSFTCQGNKAASGIVAVPTFHNFTLASATFNGVNGTIAASVNEGMLIESTSVLFAAVAEGGLAIATFTEEGSPQLATIDSCKASQGTFTQITWNTPWR</sequence>
<evidence type="ECO:0000313" key="3">
    <source>
        <dbReference type="Proteomes" id="UP001165293"/>
    </source>
</evidence>
<gene>
    <name evidence="2" type="ORF">LK996_04925</name>
</gene>
<dbReference type="NCBIfam" id="TIGR02532">
    <property type="entry name" value="IV_pilin_GFxxxE"/>
    <property type="match status" value="1"/>
</dbReference>
<keyword evidence="1" id="KW-0812">Transmembrane</keyword>
<organism evidence="2 3">
    <name type="scientific">Noviluteimonas lactosilytica</name>
    <dbReference type="NCBI Taxonomy" id="2888523"/>
    <lineage>
        <taxon>Bacteria</taxon>
        <taxon>Pseudomonadati</taxon>
        <taxon>Pseudomonadota</taxon>
        <taxon>Gammaproteobacteria</taxon>
        <taxon>Lysobacterales</taxon>
        <taxon>Lysobacteraceae</taxon>
        <taxon>Noviluteimonas</taxon>
    </lineage>
</organism>
<dbReference type="EMBL" id="JAJGAK010000001">
    <property type="protein sequence ID" value="MCC8362414.1"/>
    <property type="molecule type" value="Genomic_DNA"/>
</dbReference>
<feature type="transmembrane region" description="Helical" evidence="1">
    <location>
        <begin position="12"/>
        <end position="35"/>
    </location>
</feature>
<accession>A0ABS8JFN3</accession>
<dbReference type="InterPro" id="IPR012902">
    <property type="entry name" value="N_methyl_site"/>
</dbReference>
<evidence type="ECO:0000256" key="1">
    <source>
        <dbReference type="SAM" id="Phobius"/>
    </source>
</evidence>
<keyword evidence="3" id="KW-1185">Reference proteome</keyword>